<evidence type="ECO:0008006" key="7">
    <source>
        <dbReference type="Google" id="ProtNLM"/>
    </source>
</evidence>
<keyword evidence="1" id="KW-0479">Metal-binding</keyword>
<keyword evidence="1" id="KW-0863">Zinc-finger</keyword>
<dbReference type="InterPro" id="IPR007527">
    <property type="entry name" value="Znf_SWIM"/>
</dbReference>
<comment type="caution">
    <text evidence="5">The sequence shown here is derived from an EMBL/GenBank/DDBJ whole genome shotgun (WGS) entry which is preliminary data.</text>
</comment>
<organism evidence="5 6">
    <name type="scientific">Rhodotorula diobovata</name>
    <dbReference type="NCBI Taxonomy" id="5288"/>
    <lineage>
        <taxon>Eukaryota</taxon>
        <taxon>Fungi</taxon>
        <taxon>Dikarya</taxon>
        <taxon>Basidiomycota</taxon>
        <taxon>Pucciniomycotina</taxon>
        <taxon>Microbotryomycetes</taxon>
        <taxon>Sporidiobolales</taxon>
        <taxon>Sporidiobolaceae</taxon>
        <taxon>Rhodotorula</taxon>
    </lineage>
</organism>
<dbReference type="InterPro" id="IPR013083">
    <property type="entry name" value="Znf_RING/FYVE/PHD"/>
</dbReference>
<dbReference type="Pfam" id="PF13639">
    <property type="entry name" value="zf-RING_2"/>
    <property type="match status" value="1"/>
</dbReference>
<dbReference type="PROSITE" id="PS50966">
    <property type="entry name" value="ZF_SWIM"/>
    <property type="match status" value="1"/>
</dbReference>
<evidence type="ECO:0000313" key="6">
    <source>
        <dbReference type="Proteomes" id="UP000311382"/>
    </source>
</evidence>
<dbReference type="SUPFAM" id="SSF57850">
    <property type="entry name" value="RING/U-box"/>
    <property type="match status" value="1"/>
</dbReference>
<dbReference type="Proteomes" id="UP000311382">
    <property type="component" value="Unassembled WGS sequence"/>
</dbReference>
<evidence type="ECO:0000256" key="2">
    <source>
        <dbReference type="SAM" id="MobiDB-lite"/>
    </source>
</evidence>
<dbReference type="OrthoDB" id="2122982at2759"/>
<dbReference type="EMBL" id="SOZI01000144">
    <property type="protein sequence ID" value="TNY18326.1"/>
    <property type="molecule type" value="Genomic_DNA"/>
</dbReference>
<name>A0A5C5FQ00_9BASI</name>
<dbReference type="STRING" id="5288.A0A5C5FQ00"/>
<feature type="domain" description="SWIM-type" evidence="4">
    <location>
        <begin position="104"/>
        <end position="136"/>
    </location>
</feature>
<dbReference type="AlphaFoldDB" id="A0A5C5FQ00"/>
<evidence type="ECO:0000256" key="1">
    <source>
        <dbReference type="PROSITE-ProRule" id="PRU00175"/>
    </source>
</evidence>
<accession>A0A5C5FQ00</accession>
<gene>
    <name evidence="5" type="ORF">DMC30DRAFT_418930</name>
</gene>
<dbReference type="InterPro" id="IPR039903">
    <property type="entry name" value="Zswim2"/>
</dbReference>
<proteinExistence type="predicted"/>
<dbReference type="Gene3D" id="3.30.40.10">
    <property type="entry name" value="Zinc/RING finger domain, C3HC4 (zinc finger)"/>
    <property type="match status" value="1"/>
</dbReference>
<dbReference type="PANTHER" id="PTHR21540:SF0">
    <property type="entry name" value="PHD FAMILY PROTEIN"/>
    <property type="match status" value="1"/>
</dbReference>
<dbReference type="GO" id="GO:0061630">
    <property type="term" value="F:ubiquitin protein ligase activity"/>
    <property type="evidence" value="ECO:0007669"/>
    <property type="project" value="InterPro"/>
</dbReference>
<dbReference type="GO" id="GO:0008270">
    <property type="term" value="F:zinc ion binding"/>
    <property type="evidence" value="ECO:0007669"/>
    <property type="project" value="UniProtKB-KW"/>
</dbReference>
<dbReference type="Pfam" id="PF04434">
    <property type="entry name" value="SWIM"/>
    <property type="match status" value="1"/>
</dbReference>
<sequence>MATKRAASSSPGPSGSSTQRLYPSAGPASANKRPRIQKGQAGYEEQQAQPPPEKRLKLFKKACPKATRERADRVYSQRFFCVERKRTGETSEEYKVLGSTGNLYTVRIDKVPTCDCPDGLKGNKCKHQLFVLLKILQIPQSSNLWYQAAFLQDELTAIFANARPAPRTAFEEGIVKRYQVVTGKLEPDEVDTAQAGLVKKRVPEEGDSCPICYEDYTPGSEQGLVFCLGESGCGNALHAECFRNWAKTCKPTTCPLCRQKWTDTSSATSGGAQAGPSYSTEGYTNFAASTGISTKRDTSSYYQGPRRGAHGGWRFGYGDDEYESYGYGYRGYM</sequence>
<evidence type="ECO:0000313" key="5">
    <source>
        <dbReference type="EMBL" id="TNY18326.1"/>
    </source>
</evidence>
<dbReference type="InterPro" id="IPR001841">
    <property type="entry name" value="Znf_RING"/>
</dbReference>
<dbReference type="PROSITE" id="PS50089">
    <property type="entry name" value="ZF_RING_2"/>
    <property type="match status" value="1"/>
</dbReference>
<keyword evidence="6" id="KW-1185">Reference proteome</keyword>
<evidence type="ECO:0000259" key="3">
    <source>
        <dbReference type="PROSITE" id="PS50089"/>
    </source>
</evidence>
<dbReference type="PANTHER" id="PTHR21540">
    <property type="entry name" value="RING FINGER AND SWIM DOMAIN-CONTAINING PROTEIN 2"/>
    <property type="match status" value="1"/>
</dbReference>
<reference evidence="5 6" key="1">
    <citation type="submission" date="2019-03" db="EMBL/GenBank/DDBJ databases">
        <title>Rhodosporidium diobovatum UCD-FST 08-225 genome sequencing, assembly, and annotation.</title>
        <authorList>
            <person name="Fakankun I.U."/>
            <person name="Fristensky B."/>
            <person name="Levin D.B."/>
        </authorList>
    </citation>
    <scope>NUCLEOTIDE SEQUENCE [LARGE SCALE GENOMIC DNA]</scope>
    <source>
        <strain evidence="5 6">UCD-FST 08-225</strain>
    </source>
</reference>
<feature type="domain" description="RING-type" evidence="3">
    <location>
        <begin position="209"/>
        <end position="258"/>
    </location>
</feature>
<feature type="region of interest" description="Disordered" evidence="2">
    <location>
        <begin position="1"/>
        <end position="55"/>
    </location>
</feature>
<evidence type="ECO:0000259" key="4">
    <source>
        <dbReference type="PROSITE" id="PS50966"/>
    </source>
</evidence>
<protein>
    <recommendedName>
        <fullName evidence="7">RING-type domain-containing protein</fullName>
    </recommendedName>
</protein>
<keyword evidence="1" id="KW-0862">Zinc</keyword>
<feature type="compositionally biased region" description="Low complexity" evidence="2">
    <location>
        <begin position="1"/>
        <end position="17"/>
    </location>
</feature>